<evidence type="ECO:0000256" key="2">
    <source>
        <dbReference type="ARBA" id="ARBA00022723"/>
    </source>
</evidence>
<dbReference type="CDD" id="cd04666">
    <property type="entry name" value="NUDIX_DIPP2_like_Nudt4"/>
    <property type="match status" value="1"/>
</dbReference>
<dbReference type="Proteomes" id="UP000307173">
    <property type="component" value="Unassembled WGS sequence"/>
</dbReference>
<dbReference type="GO" id="GO:1901907">
    <property type="term" value="P:diadenosine pentaphosphate catabolic process"/>
    <property type="evidence" value="ECO:0007669"/>
    <property type="project" value="TreeGrafter"/>
</dbReference>
<evidence type="ECO:0000259" key="6">
    <source>
        <dbReference type="PROSITE" id="PS51462"/>
    </source>
</evidence>
<accession>A0A4T0X5I4</accession>
<dbReference type="GO" id="GO:0034431">
    <property type="term" value="F:bis(5'-adenosyl)-hexaphosphatase activity"/>
    <property type="evidence" value="ECO:0007669"/>
    <property type="project" value="TreeGrafter"/>
</dbReference>
<comment type="cofactor">
    <cofactor evidence="1">
        <name>Mg(2+)</name>
        <dbReference type="ChEBI" id="CHEBI:18420"/>
    </cofactor>
</comment>
<dbReference type="InterPro" id="IPR000086">
    <property type="entry name" value="NUDIX_hydrolase_dom"/>
</dbReference>
<dbReference type="PANTHER" id="PTHR12629:SF0">
    <property type="entry name" value="DIPHOSPHOINOSITOL-POLYPHOSPHATE DIPHOSPHATASE"/>
    <property type="match status" value="1"/>
</dbReference>
<dbReference type="GO" id="GO:0000298">
    <property type="term" value="F:endopolyphosphatase activity"/>
    <property type="evidence" value="ECO:0007669"/>
    <property type="project" value="TreeGrafter"/>
</dbReference>
<dbReference type="GO" id="GO:0034432">
    <property type="term" value="F:bis(5'-adenosyl)-pentaphosphatase activity"/>
    <property type="evidence" value="ECO:0007669"/>
    <property type="project" value="TreeGrafter"/>
</dbReference>
<dbReference type="AlphaFoldDB" id="A0A4T0X5I4"/>
<dbReference type="Pfam" id="PF00293">
    <property type="entry name" value="NUDIX"/>
    <property type="match status" value="1"/>
</dbReference>
<reference evidence="7 8" key="1">
    <citation type="journal article" date="2019" name="Front. Genet.">
        <title>Whole-Genome Sequencing of the Opportunistic Yeast Pathogen Candida inconspicua Uncovers Its Hybrid Origin.</title>
        <authorList>
            <person name="Mixao V."/>
            <person name="Hansen A.P."/>
            <person name="Saus E."/>
            <person name="Boekhout T."/>
            <person name="Lass-Florl C."/>
            <person name="Gabaldon T."/>
        </authorList>
    </citation>
    <scope>NUCLEOTIDE SEQUENCE [LARGE SCALE GENOMIC DNA]</scope>
    <source>
        <strain evidence="7 8">CBS 180</strain>
    </source>
</reference>
<name>A0A4T0X5I4_9ASCO</name>
<sequence>MNNGTPITHTIDPSTADKTQLDLLDVVLTSKAREGRENQLYSSLNGARLVAGGIILNDNNEKVLMISSSKHKVRWIIPKGGVEVDEKDNFAIAALREVWEEAGAVAVVVKKLDVINDHRLTESSIQTRTESNVKERSSSSSSSSSHDSFPICEFHFYQMKLVRLENVWPECDNRQRKWCSYEEACRELRRSKRPELLTALNSSDIVK</sequence>
<dbReference type="GO" id="GO:1901909">
    <property type="term" value="P:diadenosine hexaphosphate catabolic process"/>
    <property type="evidence" value="ECO:0007669"/>
    <property type="project" value="TreeGrafter"/>
</dbReference>
<dbReference type="GO" id="GO:0008486">
    <property type="term" value="F:diphosphoinositol-polyphosphate diphosphatase activity"/>
    <property type="evidence" value="ECO:0007669"/>
    <property type="project" value="TreeGrafter"/>
</dbReference>
<evidence type="ECO:0000256" key="5">
    <source>
        <dbReference type="SAM" id="MobiDB-lite"/>
    </source>
</evidence>
<dbReference type="Gene3D" id="3.90.79.10">
    <property type="entry name" value="Nucleoside Triphosphate Pyrophosphohydrolase"/>
    <property type="match status" value="1"/>
</dbReference>
<dbReference type="GO" id="GO:0005737">
    <property type="term" value="C:cytoplasm"/>
    <property type="evidence" value="ECO:0007669"/>
    <property type="project" value="TreeGrafter"/>
</dbReference>
<evidence type="ECO:0000313" key="7">
    <source>
        <dbReference type="EMBL" id="TID30064.1"/>
    </source>
</evidence>
<keyword evidence="4" id="KW-0460">Magnesium</keyword>
<comment type="caution">
    <text evidence="7">The sequence shown here is derived from an EMBL/GenBank/DDBJ whole genome shotgun (WGS) entry which is preliminary data.</text>
</comment>
<dbReference type="InterPro" id="IPR015797">
    <property type="entry name" value="NUDIX_hydrolase-like_dom_sf"/>
</dbReference>
<protein>
    <recommendedName>
        <fullName evidence="6">Nudix hydrolase domain-containing protein</fullName>
    </recommendedName>
</protein>
<dbReference type="GO" id="GO:1901911">
    <property type="term" value="P:adenosine 5'-(hexahydrogen pentaphosphate) catabolic process"/>
    <property type="evidence" value="ECO:0007669"/>
    <property type="project" value="TreeGrafter"/>
</dbReference>
<keyword evidence="3" id="KW-0378">Hydrolase</keyword>
<evidence type="ECO:0000256" key="1">
    <source>
        <dbReference type="ARBA" id="ARBA00001946"/>
    </source>
</evidence>
<organism evidence="7 8">
    <name type="scientific">Pichia inconspicua</name>
    <dbReference type="NCBI Taxonomy" id="52247"/>
    <lineage>
        <taxon>Eukaryota</taxon>
        <taxon>Fungi</taxon>
        <taxon>Dikarya</taxon>
        <taxon>Ascomycota</taxon>
        <taxon>Saccharomycotina</taxon>
        <taxon>Pichiomycetes</taxon>
        <taxon>Pichiales</taxon>
        <taxon>Pichiaceae</taxon>
        <taxon>Pichia</taxon>
    </lineage>
</organism>
<evidence type="ECO:0000256" key="3">
    <source>
        <dbReference type="ARBA" id="ARBA00022801"/>
    </source>
</evidence>
<evidence type="ECO:0000256" key="4">
    <source>
        <dbReference type="ARBA" id="ARBA00022842"/>
    </source>
</evidence>
<dbReference type="STRING" id="52247.A0A4T0X5I4"/>
<dbReference type="EMBL" id="SELW01000208">
    <property type="protein sequence ID" value="TID30064.1"/>
    <property type="molecule type" value="Genomic_DNA"/>
</dbReference>
<dbReference type="PANTHER" id="PTHR12629">
    <property type="entry name" value="DIPHOSPHOINOSITOL POLYPHOSPHATE PHOSPHOHYDROLASE"/>
    <property type="match status" value="1"/>
</dbReference>
<keyword evidence="2" id="KW-0479">Metal-binding</keyword>
<evidence type="ECO:0000313" key="8">
    <source>
        <dbReference type="Proteomes" id="UP000307173"/>
    </source>
</evidence>
<dbReference type="GO" id="GO:0005634">
    <property type="term" value="C:nucleus"/>
    <property type="evidence" value="ECO:0007669"/>
    <property type="project" value="TreeGrafter"/>
</dbReference>
<dbReference type="PROSITE" id="PS51462">
    <property type="entry name" value="NUDIX"/>
    <property type="match status" value="1"/>
</dbReference>
<dbReference type="OrthoDB" id="2011998at2759"/>
<feature type="region of interest" description="Disordered" evidence="5">
    <location>
        <begin position="125"/>
        <end position="147"/>
    </location>
</feature>
<dbReference type="GO" id="GO:0071543">
    <property type="term" value="P:diphosphoinositol polyphosphate metabolic process"/>
    <property type="evidence" value="ECO:0007669"/>
    <property type="project" value="TreeGrafter"/>
</dbReference>
<gene>
    <name evidence="7" type="ORF">CANINC_001350</name>
</gene>
<dbReference type="SUPFAM" id="SSF55811">
    <property type="entry name" value="Nudix"/>
    <property type="match status" value="1"/>
</dbReference>
<dbReference type="GO" id="GO:0046872">
    <property type="term" value="F:metal ion binding"/>
    <property type="evidence" value="ECO:0007669"/>
    <property type="project" value="UniProtKB-KW"/>
</dbReference>
<proteinExistence type="predicted"/>
<dbReference type="InterPro" id="IPR047198">
    <property type="entry name" value="DDP-like_NUDIX"/>
</dbReference>
<keyword evidence="8" id="KW-1185">Reference proteome</keyword>
<feature type="domain" description="Nudix hydrolase" evidence="6">
    <location>
        <begin position="46"/>
        <end position="201"/>
    </location>
</feature>